<feature type="transmembrane region" description="Helical" evidence="5">
    <location>
        <begin position="26"/>
        <end position="49"/>
    </location>
</feature>
<proteinExistence type="predicted"/>
<dbReference type="GeneID" id="24804070"/>
<accession>A0A0F7IE48</accession>
<feature type="transmembrane region" description="Helical" evidence="5">
    <location>
        <begin position="172"/>
        <end position="192"/>
    </location>
</feature>
<dbReference type="PANTHER" id="PTHR30249:SF0">
    <property type="entry name" value="PLASTIDAL GLYCOLATE_GLYCERATE TRANSLOCATOR 1, CHLOROPLASTIC"/>
    <property type="match status" value="1"/>
</dbReference>
<reference evidence="6 7" key="1">
    <citation type="submission" date="2015-04" db="EMBL/GenBank/DDBJ databases">
        <title>The complete genome sequence of the hyperthermophilic, obligate iron-reducing archaeon Geoglobus ahangari strain 234T.</title>
        <authorList>
            <person name="Manzella M.P."/>
            <person name="Holmes D.E."/>
            <person name="Rocheleau J.M."/>
            <person name="Chung A."/>
            <person name="Reguera G."/>
            <person name="Kashefi K."/>
        </authorList>
    </citation>
    <scope>NUCLEOTIDE SEQUENCE [LARGE SCALE GENOMIC DNA]</scope>
    <source>
        <strain evidence="6 7">234</strain>
    </source>
</reference>
<dbReference type="NCBIfam" id="TIGR00659">
    <property type="entry name" value="CidB/LrgB family autolysis modulator"/>
    <property type="match status" value="1"/>
</dbReference>
<comment type="subcellular location">
    <subcellularLocation>
        <location evidence="1">Membrane</location>
        <topology evidence="1">Multi-pass membrane protein</topology>
    </subcellularLocation>
</comment>
<keyword evidence="4 5" id="KW-0472">Membrane</keyword>
<evidence type="ECO:0000313" key="6">
    <source>
        <dbReference type="EMBL" id="AKG91209.1"/>
    </source>
</evidence>
<feature type="transmembrane region" description="Helical" evidence="5">
    <location>
        <begin position="140"/>
        <end position="160"/>
    </location>
</feature>
<dbReference type="InterPro" id="IPR007300">
    <property type="entry name" value="CidB/LrgB"/>
</dbReference>
<dbReference type="AlphaFoldDB" id="A0A0F7IE48"/>
<keyword evidence="2 5" id="KW-0812">Transmembrane</keyword>
<evidence type="ECO:0000256" key="1">
    <source>
        <dbReference type="ARBA" id="ARBA00004141"/>
    </source>
</evidence>
<evidence type="ECO:0000313" key="7">
    <source>
        <dbReference type="Proteomes" id="UP000034723"/>
    </source>
</evidence>
<dbReference type="InterPro" id="IPR005261">
    <property type="entry name" value="YohK-like"/>
</dbReference>
<dbReference type="RefSeq" id="WP_048095844.1">
    <property type="nucleotide sequence ID" value="NZ_CP011267.1"/>
</dbReference>
<sequence>MNPFGIFLTLALYYAFTEVYSRKRVFLLNPVLLTILGIVLILSVSGISYDYYNDSAQILTFLLGPAVVSLAVPLYRQREYIYRYSKQIFAGIVVGGLVAIISAVFILKLLGGSEVVMRSIAPKSITTAIAIGVSEKISGIPSLTAVLVILTGIMGNAAGVEVMNAARIKDRVARGLAMGVTAHGLGTARIILDDEVSGAVSGLGMALNGIFTSIVLPLIAVLLF</sequence>
<evidence type="ECO:0000256" key="2">
    <source>
        <dbReference type="ARBA" id="ARBA00022692"/>
    </source>
</evidence>
<evidence type="ECO:0000256" key="5">
    <source>
        <dbReference type="SAM" id="Phobius"/>
    </source>
</evidence>
<dbReference type="EMBL" id="CP011267">
    <property type="protein sequence ID" value="AKG91209.1"/>
    <property type="molecule type" value="Genomic_DNA"/>
</dbReference>
<feature type="transmembrane region" description="Helical" evidence="5">
    <location>
        <begin position="87"/>
        <end position="107"/>
    </location>
</feature>
<gene>
    <name evidence="6" type="ORF">GAH_01500</name>
</gene>
<dbReference type="PATRIC" id="fig|113653.22.peg.1483"/>
<organism evidence="6 7">
    <name type="scientific">Geoglobus ahangari</name>
    <dbReference type="NCBI Taxonomy" id="113653"/>
    <lineage>
        <taxon>Archaea</taxon>
        <taxon>Methanobacteriati</taxon>
        <taxon>Methanobacteriota</taxon>
        <taxon>Archaeoglobi</taxon>
        <taxon>Archaeoglobales</taxon>
        <taxon>Archaeoglobaceae</taxon>
        <taxon>Geoglobus</taxon>
    </lineage>
</organism>
<dbReference type="STRING" id="113653.GAH_01500"/>
<dbReference type="PANTHER" id="PTHR30249">
    <property type="entry name" value="PUTATIVE SEROTONIN TRANSPORTER"/>
    <property type="match status" value="1"/>
</dbReference>
<dbReference type="GO" id="GO:0016020">
    <property type="term" value="C:membrane"/>
    <property type="evidence" value="ECO:0007669"/>
    <property type="project" value="UniProtKB-SubCell"/>
</dbReference>
<name>A0A0F7IE48_9EURY</name>
<dbReference type="Pfam" id="PF04172">
    <property type="entry name" value="LrgB"/>
    <property type="match status" value="1"/>
</dbReference>
<keyword evidence="3 5" id="KW-1133">Transmembrane helix</keyword>
<dbReference type="Proteomes" id="UP000034723">
    <property type="component" value="Chromosome"/>
</dbReference>
<dbReference type="HOGENOM" id="CLU_082099_0_1_2"/>
<feature type="transmembrane region" description="Helical" evidence="5">
    <location>
        <begin position="55"/>
        <end position="75"/>
    </location>
</feature>
<evidence type="ECO:0000256" key="4">
    <source>
        <dbReference type="ARBA" id="ARBA00023136"/>
    </source>
</evidence>
<dbReference type="KEGG" id="gah:GAH_01500"/>
<evidence type="ECO:0000256" key="3">
    <source>
        <dbReference type="ARBA" id="ARBA00022989"/>
    </source>
</evidence>
<protein>
    <submittedName>
        <fullName evidence="6">TIGR00659 family protein</fullName>
    </submittedName>
</protein>
<feature type="transmembrane region" description="Helical" evidence="5">
    <location>
        <begin position="198"/>
        <end position="223"/>
    </location>
</feature>
<dbReference type="OrthoDB" id="141102at2157"/>
<keyword evidence="7" id="KW-1185">Reference proteome</keyword>
<dbReference type="InParanoid" id="A0A0F7IE48"/>